<gene>
    <name evidence="6" type="ORF">BDZ94DRAFT_1268414</name>
</gene>
<evidence type="ECO:0000259" key="5">
    <source>
        <dbReference type="PROSITE" id="PS50089"/>
    </source>
</evidence>
<dbReference type="EMBL" id="MU150318">
    <property type="protein sequence ID" value="KAF9459340.1"/>
    <property type="molecule type" value="Genomic_DNA"/>
</dbReference>
<comment type="caution">
    <text evidence="6">The sequence shown here is derived from an EMBL/GenBank/DDBJ whole genome shotgun (WGS) entry which is preliminary data.</text>
</comment>
<protein>
    <recommendedName>
        <fullName evidence="5">RING-type domain-containing protein</fullName>
    </recommendedName>
</protein>
<dbReference type="PROSITE" id="PS00518">
    <property type="entry name" value="ZF_RING_1"/>
    <property type="match status" value="1"/>
</dbReference>
<dbReference type="Gene3D" id="3.30.40.10">
    <property type="entry name" value="Zinc/RING finger domain, C3HC4 (zinc finger)"/>
    <property type="match status" value="1"/>
</dbReference>
<keyword evidence="2 4" id="KW-0863">Zinc-finger</keyword>
<evidence type="ECO:0000256" key="4">
    <source>
        <dbReference type="PROSITE-ProRule" id="PRU00175"/>
    </source>
</evidence>
<dbReference type="AlphaFoldDB" id="A0A9P6CEN2"/>
<keyword evidence="7" id="KW-1185">Reference proteome</keyword>
<dbReference type="Pfam" id="PF00097">
    <property type="entry name" value="zf-C3HC4"/>
    <property type="match status" value="1"/>
</dbReference>
<keyword evidence="1" id="KW-0479">Metal-binding</keyword>
<dbReference type="SMART" id="SM00184">
    <property type="entry name" value="RING"/>
    <property type="match status" value="1"/>
</dbReference>
<dbReference type="InterPro" id="IPR018957">
    <property type="entry name" value="Znf_C3HC4_RING-type"/>
</dbReference>
<evidence type="ECO:0000256" key="2">
    <source>
        <dbReference type="ARBA" id="ARBA00022771"/>
    </source>
</evidence>
<evidence type="ECO:0000313" key="6">
    <source>
        <dbReference type="EMBL" id="KAF9459340.1"/>
    </source>
</evidence>
<dbReference type="SUPFAM" id="SSF57850">
    <property type="entry name" value="RING/U-box"/>
    <property type="match status" value="1"/>
</dbReference>
<evidence type="ECO:0000256" key="1">
    <source>
        <dbReference type="ARBA" id="ARBA00022723"/>
    </source>
</evidence>
<accession>A0A9P6CEN2</accession>
<keyword evidence="3" id="KW-0862">Zinc</keyword>
<reference evidence="6" key="1">
    <citation type="submission" date="2020-11" db="EMBL/GenBank/DDBJ databases">
        <authorList>
            <consortium name="DOE Joint Genome Institute"/>
            <person name="Ahrendt S."/>
            <person name="Riley R."/>
            <person name="Andreopoulos W."/>
            <person name="Labutti K."/>
            <person name="Pangilinan J."/>
            <person name="Ruiz-Duenas F.J."/>
            <person name="Barrasa J.M."/>
            <person name="Sanchez-Garcia M."/>
            <person name="Camarero S."/>
            <person name="Miyauchi S."/>
            <person name="Serrano A."/>
            <person name="Linde D."/>
            <person name="Babiker R."/>
            <person name="Drula E."/>
            <person name="Ayuso-Fernandez I."/>
            <person name="Pacheco R."/>
            <person name="Padilla G."/>
            <person name="Ferreira P."/>
            <person name="Barriuso J."/>
            <person name="Kellner H."/>
            <person name="Castanera R."/>
            <person name="Alfaro M."/>
            <person name="Ramirez L."/>
            <person name="Pisabarro A.G."/>
            <person name="Kuo A."/>
            <person name="Tritt A."/>
            <person name="Lipzen A."/>
            <person name="He G."/>
            <person name="Yan M."/>
            <person name="Ng V."/>
            <person name="Cullen D."/>
            <person name="Martin F."/>
            <person name="Rosso M.-N."/>
            <person name="Henrissat B."/>
            <person name="Hibbett D."/>
            <person name="Martinez A.T."/>
            <person name="Grigoriev I.V."/>
        </authorList>
    </citation>
    <scope>NUCLEOTIDE SEQUENCE</scope>
    <source>
        <strain evidence="6">CBS 247.69</strain>
    </source>
</reference>
<dbReference type="Proteomes" id="UP000807353">
    <property type="component" value="Unassembled WGS sequence"/>
</dbReference>
<name>A0A9P6CEN2_9AGAR</name>
<dbReference type="InterPro" id="IPR001841">
    <property type="entry name" value="Znf_RING"/>
</dbReference>
<dbReference type="InterPro" id="IPR013083">
    <property type="entry name" value="Znf_RING/FYVE/PHD"/>
</dbReference>
<evidence type="ECO:0000313" key="7">
    <source>
        <dbReference type="Proteomes" id="UP000807353"/>
    </source>
</evidence>
<dbReference type="OrthoDB" id="6105938at2759"/>
<dbReference type="PROSITE" id="PS50089">
    <property type="entry name" value="ZF_RING_2"/>
    <property type="match status" value="1"/>
</dbReference>
<evidence type="ECO:0000256" key="3">
    <source>
        <dbReference type="ARBA" id="ARBA00022833"/>
    </source>
</evidence>
<dbReference type="InterPro" id="IPR017907">
    <property type="entry name" value="Znf_RING_CS"/>
</dbReference>
<proteinExistence type="predicted"/>
<dbReference type="GO" id="GO:0008270">
    <property type="term" value="F:zinc ion binding"/>
    <property type="evidence" value="ECO:0007669"/>
    <property type="project" value="UniProtKB-KW"/>
</dbReference>
<feature type="domain" description="RING-type" evidence="5">
    <location>
        <begin position="6"/>
        <end position="48"/>
    </location>
</feature>
<sequence length="371" mass="41861">MASSYCQICINRYPLPEFLFFRCGHGFCISCIGSLFRERYKISCPNCRVLVTRQDARAIFIDVVEPKVSAATAVVEGLNEMGGNSKLVIVRKAEEKFGKTAGSLKVDEDTAAMLLHAVSDFKERIIPVFTKVEAQMEEIISLRRDLHAAWHEKEQLEARYQEVRKVETDVQEMKESVFQALNERDKAITLAEQACSETVKLREAKELITHTISTLEGENERYQNQLHIHMKLERTRKDKISRLKQEILVLKEATHLKENGGALRPPVQAHIEYLSTQEILMPVKSTDTQTPGSIIVCGTKGKSTRHDFEGMPSPRFASEWQIEAPQSKKRKSAAIANEGMKNEFPIGLNKGGYPLKTVQLGPKKLLRAPPA</sequence>
<organism evidence="6 7">
    <name type="scientific">Collybia nuda</name>
    <dbReference type="NCBI Taxonomy" id="64659"/>
    <lineage>
        <taxon>Eukaryota</taxon>
        <taxon>Fungi</taxon>
        <taxon>Dikarya</taxon>
        <taxon>Basidiomycota</taxon>
        <taxon>Agaricomycotina</taxon>
        <taxon>Agaricomycetes</taxon>
        <taxon>Agaricomycetidae</taxon>
        <taxon>Agaricales</taxon>
        <taxon>Tricholomatineae</taxon>
        <taxon>Clitocybaceae</taxon>
        <taxon>Collybia</taxon>
    </lineage>
</organism>